<organism evidence="2 3">
    <name type="scientific">Leishmania panamensis</name>
    <dbReference type="NCBI Taxonomy" id="5679"/>
    <lineage>
        <taxon>Eukaryota</taxon>
        <taxon>Discoba</taxon>
        <taxon>Euglenozoa</taxon>
        <taxon>Kinetoplastea</taxon>
        <taxon>Metakinetoplastina</taxon>
        <taxon>Trypanosomatida</taxon>
        <taxon>Trypanosomatidae</taxon>
        <taxon>Leishmaniinae</taxon>
        <taxon>Leishmania</taxon>
        <taxon>Leishmania guyanensis species complex</taxon>
    </lineage>
</organism>
<sequence>MSSTKRLTDAFRLQFQWIPVLITDRSHHTSGERKRSVLFAVLHVTFLLVLCGHFVSVMASWVLAFILQAGAMGLCVLHLTILEEYADRMNKSLELEHVINPLIIAEASVRCFACLQCVLSRSWLLLLAGCVEIAYDVYVVQHRSLLIDGTTIWKEVDIFRTDGRLRVAYQLLMIPVCILYLIFSIYSS</sequence>
<proteinExistence type="predicted"/>
<dbReference type="GeneID" id="22578138"/>
<reference evidence="2 3" key="1">
    <citation type="journal article" date="2015" name="Sci. Rep.">
        <title>The genome of Leishmania panamensis: insights into genomics of the L. (Viannia) subgenus.</title>
        <authorList>
            <person name="Llanes A."/>
            <person name="Restrepo C.M."/>
            <person name="Vecchio G.D."/>
            <person name="Anguizola F.J."/>
            <person name="Lleonart R."/>
        </authorList>
    </citation>
    <scope>NUCLEOTIDE SEQUENCE [LARGE SCALE GENOMIC DNA]</scope>
    <source>
        <strain evidence="2 3">MHOM/PA/94/PSC-1</strain>
    </source>
</reference>
<feature type="transmembrane region" description="Helical" evidence="1">
    <location>
        <begin position="61"/>
        <end position="82"/>
    </location>
</feature>
<dbReference type="InterPro" id="IPR003377">
    <property type="entry name" value="Cornichon"/>
</dbReference>
<dbReference type="GO" id="GO:0016192">
    <property type="term" value="P:vesicle-mediated transport"/>
    <property type="evidence" value="ECO:0007669"/>
    <property type="project" value="InterPro"/>
</dbReference>
<gene>
    <name evidence="2" type="ORF">LPMP_323970</name>
</gene>
<protein>
    <submittedName>
        <fullName evidence="2">Uncharacterized protein</fullName>
    </submittedName>
</protein>
<name>A0A088RYR9_LEIPA</name>
<evidence type="ECO:0000256" key="1">
    <source>
        <dbReference type="SAM" id="Phobius"/>
    </source>
</evidence>
<dbReference type="RefSeq" id="XP_010702078.1">
    <property type="nucleotide sequence ID" value="XM_010703776.1"/>
</dbReference>
<dbReference type="Pfam" id="PF03311">
    <property type="entry name" value="Cornichon"/>
    <property type="match status" value="1"/>
</dbReference>
<keyword evidence="1" id="KW-0472">Membrane</keyword>
<evidence type="ECO:0000313" key="3">
    <source>
        <dbReference type="Proteomes" id="UP000063063"/>
    </source>
</evidence>
<dbReference type="VEuPathDB" id="TriTrypDB:LPAL13_320047000"/>
<dbReference type="SMART" id="SM01398">
    <property type="entry name" value="Cornichon"/>
    <property type="match status" value="1"/>
</dbReference>
<dbReference type="VEuPathDB" id="TriTrypDB:LPMP_323970"/>
<dbReference type="KEGG" id="lpan:LPMP_323970"/>
<feature type="transmembrane region" description="Helical" evidence="1">
    <location>
        <begin position="167"/>
        <end position="186"/>
    </location>
</feature>
<keyword evidence="1" id="KW-0812">Transmembrane</keyword>
<dbReference type="OrthoDB" id="434393at2759"/>
<dbReference type="eggNOG" id="ENOG502S2B8">
    <property type="taxonomic scope" value="Eukaryota"/>
</dbReference>
<feature type="transmembrane region" description="Helical" evidence="1">
    <location>
        <begin position="37"/>
        <end position="55"/>
    </location>
</feature>
<dbReference type="EMBL" id="CP009401">
    <property type="protein sequence ID" value="AIO01278.1"/>
    <property type="molecule type" value="Genomic_DNA"/>
</dbReference>
<keyword evidence="3" id="KW-1185">Reference proteome</keyword>
<keyword evidence="1" id="KW-1133">Transmembrane helix</keyword>
<accession>A0A088RYR9</accession>
<dbReference type="Proteomes" id="UP000063063">
    <property type="component" value="Chromosome 32"/>
</dbReference>
<dbReference type="AlphaFoldDB" id="A0A088RYR9"/>
<evidence type="ECO:0000313" key="2">
    <source>
        <dbReference type="EMBL" id="AIO01278.1"/>
    </source>
</evidence>